<accession>A0ABU3SSL0</accession>
<gene>
    <name evidence="2" type="ORF">RS130_02860</name>
</gene>
<proteinExistence type="predicted"/>
<reference evidence="2 3" key="1">
    <citation type="submission" date="2023-10" db="EMBL/GenBank/DDBJ databases">
        <title>Glaciecola aquimarina strain GGW-M5 nov., isolated from a coastal seawater.</title>
        <authorList>
            <person name="Bayburt H."/>
            <person name="Kim J.M."/>
            <person name="Choi B.J."/>
            <person name="Jeon C.O."/>
        </authorList>
    </citation>
    <scope>NUCLEOTIDE SEQUENCE [LARGE SCALE GENOMIC DNA]</scope>
    <source>
        <strain evidence="2 3">KCTC 32108</strain>
    </source>
</reference>
<evidence type="ECO:0000313" key="3">
    <source>
        <dbReference type="Proteomes" id="UP001247805"/>
    </source>
</evidence>
<dbReference type="EMBL" id="JAWDIO010000002">
    <property type="protein sequence ID" value="MDU0353011.1"/>
    <property type="molecule type" value="Genomic_DNA"/>
</dbReference>
<protein>
    <submittedName>
        <fullName evidence="2">Uncharacterized protein</fullName>
    </submittedName>
</protein>
<keyword evidence="1" id="KW-1133">Transmembrane helix</keyword>
<feature type="transmembrane region" description="Helical" evidence="1">
    <location>
        <begin position="31"/>
        <end position="54"/>
    </location>
</feature>
<keyword evidence="1" id="KW-0812">Transmembrane</keyword>
<comment type="caution">
    <text evidence="2">The sequence shown here is derived from an EMBL/GenBank/DDBJ whole genome shotgun (WGS) entry which is preliminary data.</text>
</comment>
<name>A0ABU3SSL0_9ALTE</name>
<dbReference type="RefSeq" id="WP_316024709.1">
    <property type="nucleotide sequence ID" value="NZ_JAWDIO010000002.1"/>
</dbReference>
<keyword evidence="3" id="KW-1185">Reference proteome</keyword>
<dbReference type="Proteomes" id="UP001247805">
    <property type="component" value="Unassembled WGS sequence"/>
</dbReference>
<keyword evidence="1" id="KW-0472">Membrane</keyword>
<sequence>MDLLAHLPALQVVVPMLSAPLMVMLQPRGLAWAGATATALVSFAIAIALTLAVLDGHVIEYAMGGGQRLSE</sequence>
<evidence type="ECO:0000313" key="2">
    <source>
        <dbReference type="EMBL" id="MDU0353011.1"/>
    </source>
</evidence>
<evidence type="ECO:0000256" key="1">
    <source>
        <dbReference type="SAM" id="Phobius"/>
    </source>
</evidence>
<organism evidence="2 3">
    <name type="scientific">Paraglaciecola aquimarina</name>
    <dbReference type="NCBI Taxonomy" id="1235557"/>
    <lineage>
        <taxon>Bacteria</taxon>
        <taxon>Pseudomonadati</taxon>
        <taxon>Pseudomonadota</taxon>
        <taxon>Gammaproteobacteria</taxon>
        <taxon>Alteromonadales</taxon>
        <taxon>Alteromonadaceae</taxon>
        <taxon>Paraglaciecola</taxon>
    </lineage>
</organism>